<dbReference type="PANTHER" id="PTHR10480">
    <property type="entry name" value="PROTEIN UNC-13 HOMOLOG"/>
    <property type="match status" value="1"/>
</dbReference>
<dbReference type="PROSITE" id="PS50081">
    <property type="entry name" value="ZF_DAG_PE_2"/>
    <property type="match status" value="1"/>
</dbReference>
<dbReference type="InterPro" id="IPR046349">
    <property type="entry name" value="C1-like_sf"/>
</dbReference>
<dbReference type="GO" id="GO:0099525">
    <property type="term" value="P:presynaptic dense core vesicle exocytosis"/>
    <property type="evidence" value="ECO:0007669"/>
    <property type="project" value="TreeGrafter"/>
</dbReference>
<dbReference type="PROSITE" id="PS00479">
    <property type="entry name" value="ZF_DAG_PE_1"/>
    <property type="match status" value="1"/>
</dbReference>
<dbReference type="EMBL" id="APCN01004045">
    <property type="status" value="NOT_ANNOTATED_CDS"/>
    <property type="molecule type" value="Genomic_DNA"/>
</dbReference>
<dbReference type="Gene3D" id="3.30.60.20">
    <property type="match status" value="1"/>
</dbReference>
<dbReference type="GO" id="GO:0005516">
    <property type="term" value="F:calmodulin binding"/>
    <property type="evidence" value="ECO:0007669"/>
    <property type="project" value="TreeGrafter"/>
</dbReference>
<proteinExistence type="predicted"/>
<evidence type="ECO:0000256" key="3">
    <source>
        <dbReference type="ARBA" id="ARBA00022771"/>
    </source>
</evidence>
<dbReference type="SMART" id="SM01145">
    <property type="entry name" value="DUF1041"/>
    <property type="match status" value="1"/>
</dbReference>
<dbReference type="Pfam" id="PF00168">
    <property type="entry name" value="C2"/>
    <property type="match status" value="2"/>
</dbReference>
<dbReference type="GO" id="GO:0016082">
    <property type="term" value="P:synaptic vesicle priming"/>
    <property type="evidence" value="ECO:0007669"/>
    <property type="project" value="TreeGrafter"/>
</dbReference>
<dbReference type="SUPFAM" id="SSF49562">
    <property type="entry name" value="C2 domain (Calcium/lipid-binding domain, CaLB)"/>
    <property type="match status" value="2"/>
</dbReference>
<dbReference type="SUPFAM" id="SSF57889">
    <property type="entry name" value="Cysteine-rich domain"/>
    <property type="match status" value="1"/>
</dbReference>
<dbReference type="GO" id="GO:0043195">
    <property type="term" value="C:terminal bouton"/>
    <property type="evidence" value="ECO:0007669"/>
    <property type="project" value="TreeGrafter"/>
</dbReference>
<feature type="compositionally biased region" description="Basic and acidic residues" evidence="7">
    <location>
        <begin position="608"/>
        <end position="626"/>
    </location>
</feature>
<dbReference type="VEuPathDB" id="VectorBase:AARA016626"/>
<feature type="region of interest" description="Disordered" evidence="7">
    <location>
        <begin position="213"/>
        <end position="235"/>
    </location>
</feature>
<dbReference type="Gene3D" id="1.20.58.1100">
    <property type="match status" value="1"/>
</dbReference>
<dbReference type="EMBL" id="APCN01004044">
    <property type="status" value="NOT_ANNOTATED_CDS"/>
    <property type="molecule type" value="Genomic_DNA"/>
</dbReference>
<dbReference type="GO" id="GO:0042734">
    <property type="term" value="C:presynaptic membrane"/>
    <property type="evidence" value="ECO:0007669"/>
    <property type="project" value="TreeGrafter"/>
</dbReference>
<keyword evidence="1" id="KW-0479">Metal-binding</keyword>
<feature type="compositionally biased region" description="Basic and acidic residues" evidence="7">
    <location>
        <begin position="644"/>
        <end position="655"/>
    </location>
</feature>
<dbReference type="FunFam" id="3.30.60.20:FF:000001">
    <property type="entry name" value="Protein unc-13 homolog B"/>
    <property type="match status" value="1"/>
</dbReference>
<dbReference type="Pfam" id="PF06292">
    <property type="entry name" value="MUN"/>
    <property type="match status" value="1"/>
</dbReference>
<organism evidence="8 9">
    <name type="scientific">Anopheles arabiensis</name>
    <name type="common">Mosquito</name>
    <dbReference type="NCBI Taxonomy" id="7173"/>
    <lineage>
        <taxon>Eukaryota</taxon>
        <taxon>Metazoa</taxon>
        <taxon>Ecdysozoa</taxon>
        <taxon>Arthropoda</taxon>
        <taxon>Hexapoda</taxon>
        <taxon>Insecta</taxon>
        <taxon>Pterygota</taxon>
        <taxon>Neoptera</taxon>
        <taxon>Endopterygota</taxon>
        <taxon>Diptera</taxon>
        <taxon>Nematocera</taxon>
        <taxon>Culicoidea</taxon>
        <taxon>Culicidae</taxon>
        <taxon>Anophelinae</taxon>
        <taxon>Anopheles</taxon>
    </lineage>
</organism>
<evidence type="ECO:0000256" key="7">
    <source>
        <dbReference type="SAM" id="MobiDB-lite"/>
    </source>
</evidence>
<keyword evidence="6" id="KW-0175">Coiled coil</keyword>
<dbReference type="FunFam" id="1.10.357.50:FF:000001">
    <property type="entry name" value="Protein unc-13 homolog B"/>
    <property type="match status" value="1"/>
</dbReference>
<dbReference type="GO" id="GO:0019992">
    <property type="term" value="F:diacylglycerol binding"/>
    <property type="evidence" value="ECO:0007669"/>
    <property type="project" value="InterPro"/>
</dbReference>
<dbReference type="VEuPathDB" id="VectorBase:AARA21_000341"/>
<dbReference type="GO" id="GO:0008270">
    <property type="term" value="F:zinc ion binding"/>
    <property type="evidence" value="ECO:0007669"/>
    <property type="project" value="UniProtKB-KW"/>
</dbReference>
<dbReference type="PANTHER" id="PTHR10480:SF12">
    <property type="entry name" value="UNC-13, ISOFORM E"/>
    <property type="match status" value="1"/>
</dbReference>
<dbReference type="InterPro" id="IPR000008">
    <property type="entry name" value="C2_dom"/>
</dbReference>
<dbReference type="PRINTS" id="PR00360">
    <property type="entry name" value="C2DOMAIN"/>
</dbReference>
<dbReference type="GO" id="GO:0035249">
    <property type="term" value="P:synaptic transmission, glutamatergic"/>
    <property type="evidence" value="ECO:0007669"/>
    <property type="project" value="TreeGrafter"/>
</dbReference>
<dbReference type="GO" id="GO:0005543">
    <property type="term" value="F:phospholipid binding"/>
    <property type="evidence" value="ECO:0007669"/>
    <property type="project" value="InterPro"/>
</dbReference>
<feature type="region of interest" description="Disordered" evidence="7">
    <location>
        <begin position="756"/>
        <end position="795"/>
    </location>
</feature>
<sequence>MDEHCYERSAHTSDGFTHGYYWQTGKLEIHTDNLVPQGFELNMNHQHHHHHHHPLGYDSGADPKGSDYWGRPGDYHAGATGGSGSSATGRLTGSATSALGAAGPSLTGMAPFSPKAKLGALFDGTDGAALGGRELGYGYDDDNFRPAHGSAYLPADPAHSSLPNGVGGARTGRKLPNPTRNGKRQLPQPKGAGSAVYGSAGDFRAKAGPAVRKLPVPQRNPKSGSAAGSQQQPPLIDNFNIDLSVKARKSISGPIDDDSLKRLNSNIFGNSINYFCDLSQNKENFITTSSFYVNDDDTDDYCYSDFFMTSSITLSSRKIKKLPKIQNIANHPRPSQSMSFIAADVNAAYRNFALVAEAPYSDAGPPYPADEYADARGLPATPGSAGPQYCNHNPIYSDQLDPANSTDVGMLLNGGGGKATPPKKQLPSIQAQPAPPPQVHESLGYPYKQQHYPTGATTGAARDELSGHGHTLPNGHKEYARPTLMNDRVTALKSRSRSSTPVSSSGGSSSRSDYSSGGRNQQQQQQQQQQQSPFDQGYDALNHVPVTSSSGTPKLLPSKPVSAGKGGYSMVGSPEKKPPLRRSPDRALEGLYYHDHDPVDPYLLSPDQPKEGGKDHTGGYEPRRSSYDQLDDAASGTGPDLYEDDRYDREDDRLGPGDLPAAKKLPKVTPHQDGVPLKKQLHFFDEREECFDEELEELEQANAAKQGGGGTGTGSAAGGANGGVGCNGLLVGASAGTNALLEHGYDAKADKLEQLGGPGGPLATGLGSPAGAGVGGPGGAGANGAAGTGPDAAGVTDLSKDITQQQQQGKRENFNARDKWLWAYDQIINKRNGTVDSGRNNGLGDNTFYSNIDSMPDIRPRRKSIPLVSELVLKTMAATKRNAGLTSAVPRATLNDEELKMHVYKKALQALIYPISSTTPHNFVLWTATSPTYCYECEGLLWGIARQGVRCTECAVKCHEKCKDLLNADCLQMCFAGASEKSSKHGAEDKANSVIAAMKERMKQRERDRPEIFELIRKVFAVEEKSHAGHMKAVKQSVLDGTSKWSAKIAITVICAQGLIAKDKSGTSDPYVTVQVSKVKKRTRTMPQELNPVWNEKFNFECHNSSDRIKVRVWDEDNDLKSKLRQKLTRESDDFLGQTIIEVRTLSGEMDVWYNLEKRTDKSAVSGAIRLHISVEIKGEEKVAPYHVQYTCLHENVFHYLCEEALGAVNLPQTKGDDGWKIYFDETPEEIVDEFAMRYGIENIYQAMTHFHCLSTKYLCAGVPAVMSTLLANINAYYAHTTASSAVSASDRFAASNFGKEKFVKLLDQLHNSLRIDLSMYRNNFPASSQEKLMDLKSTVDLLTSITFFRMKVQELSSPPRASTVVKDCVKACLRSTYQFLFENCYELYNREFQVDPNEAKREGEDHGPKLENVDFWHKLIALIVSVIEEDKNSYSAVLNQFPQELNIGQVSAATMWSLFAVDMKYALEEHEQHRLCKSSAYMNLHFKVKWLYTNYVKEVPPYKGAVPEYPAWFEPFVMQWLNENDDVSLEYLHGAFKRDKKDGFQKSSEHALFSNSVVDVFTQLTQCFDVVSKLDCPDPEIWKRYMRRFAKTIVKVLLAYVDIVKSEFPDIMHEERTACILMNNIQQLRVQLEKMFESMGGDKLEEDAANILKELQQNLNTALDDLATQFAKSLEPRITGSVRELGDLLQQVKQQSSLFHAPPADDANLIAIEADEVLRPLMDLLDGSLSMYAQSCEKTVLKRLLKELWKIVIRTLEKTIVLPPMTDRTMVFKHLTDNAKNLAANAKIEDMSRLIKNHMSGKQDAKNVLSGVMDISKEMEKNLSPKQCAVLEVALGTIQQYFHAGGNGLKMPFLEKSPELQSLKYALSLYTQTTDTLIKSFVSGQGASEEGVSHDDASVGEVSIQIDVSSNPENGEQKISVKVIAANDLKWTVLSGMFRPFIEVNLIGPHLNDRKRKFATKSKSNNWSPKYNDTFHFIIGNEEQLEFFELHICVKDYCFAREDRLVGVAILKLKDVVDQVYYWEIYLICV</sequence>
<dbReference type="FunFam" id="2.60.40.150:FF:000002">
    <property type="entry name" value="Protein unc-13 homolog B"/>
    <property type="match status" value="1"/>
</dbReference>
<evidence type="ECO:0000256" key="6">
    <source>
        <dbReference type="SAM" id="Coils"/>
    </source>
</evidence>
<evidence type="ECO:0008006" key="10">
    <source>
        <dbReference type="Google" id="ProtNLM"/>
    </source>
</evidence>
<feature type="region of interest" description="Disordered" evidence="7">
    <location>
        <begin position="412"/>
        <end position="673"/>
    </location>
</feature>
<dbReference type="GO" id="GO:0016081">
    <property type="term" value="P:synaptic vesicle docking"/>
    <property type="evidence" value="ECO:0007669"/>
    <property type="project" value="TreeGrafter"/>
</dbReference>
<evidence type="ECO:0000256" key="5">
    <source>
        <dbReference type="ARBA" id="ARBA00022837"/>
    </source>
</evidence>
<dbReference type="InterPro" id="IPR002219">
    <property type="entry name" value="PKC_DAG/PE"/>
</dbReference>
<feature type="region of interest" description="Disordered" evidence="7">
    <location>
        <begin position="150"/>
        <end position="199"/>
    </location>
</feature>
<accession>A0A2C9GPF7</accession>
<evidence type="ECO:0000313" key="9">
    <source>
        <dbReference type="Proteomes" id="UP000075840"/>
    </source>
</evidence>
<dbReference type="GO" id="GO:0005509">
    <property type="term" value="F:calcium ion binding"/>
    <property type="evidence" value="ECO:0007669"/>
    <property type="project" value="InterPro"/>
</dbReference>
<dbReference type="FunFam" id="2.60.40.150:FF:000014">
    <property type="entry name" value="protein unc-13 homolog B"/>
    <property type="match status" value="1"/>
</dbReference>
<dbReference type="EnsemblMetazoa" id="AARA016626-RB">
    <property type="protein sequence ID" value="AARA016626-PB"/>
    <property type="gene ID" value="AARA016626"/>
</dbReference>
<feature type="compositionally biased region" description="Basic and acidic residues" evidence="7">
    <location>
        <begin position="574"/>
        <end position="599"/>
    </location>
</feature>
<dbReference type="InterPro" id="IPR027080">
    <property type="entry name" value="Unc-13"/>
</dbReference>
<dbReference type="InterPro" id="IPR037302">
    <property type="entry name" value="Unc-13_C2B"/>
</dbReference>
<keyword evidence="4" id="KW-0862">Zinc</keyword>
<dbReference type="EMBL" id="APCN01004046">
    <property type="status" value="NOT_ANNOTATED_CDS"/>
    <property type="molecule type" value="Genomic_DNA"/>
</dbReference>
<protein>
    <recommendedName>
        <fullName evidence="10">Protein unc-13 homolog B</fullName>
    </recommendedName>
</protein>
<keyword evidence="3" id="KW-0863">Zinc-finger</keyword>
<dbReference type="GO" id="GO:0017075">
    <property type="term" value="F:syntaxin-1 binding"/>
    <property type="evidence" value="ECO:0007669"/>
    <property type="project" value="TreeGrafter"/>
</dbReference>
<evidence type="ECO:0000313" key="8">
    <source>
        <dbReference type="EnsemblMetazoa" id="AARA016626-PB"/>
    </source>
</evidence>
<dbReference type="Gene3D" id="2.60.40.150">
    <property type="entry name" value="C2 domain"/>
    <property type="match status" value="2"/>
</dbReference>
<dbReference type="GO" id="GO:0061789">
    <property type="term" value="P:dense core granule priming"/>
    <property type="evidence" value="ECO:0007669"/>
    <property type="project" value="TreeGrafter"/>
</dbReference>
<name>A0A2C9GPF7_ANOAR</name>
<dbReference type="PROSITE" id="PS51259">
    <property type="entry name" value="MHD2"/>
    <property type="match status" value="1"/>
</dbReference>
<dbReference type="PROSITE" id="PS50004">
    <property type="entry name" value="C2"/>
    <property type="match status" value="2"/>
</dbReference>
<feature type="compositionally biased region" description="Low complexity" evidence="7">
    <location>
        <begin position="497"/>
        <end position="531"/>
    </location>
</feature>
<dbReference type="InterPro" id="IPR014772">
    <property type="entry name" value="Munc13_dom-2"/>
</dbReference>
<dbReference type="SMART" id="SM00239">
    <property type="entry name" value="C2"/>
    <property type="match status" value="2"/>
</dbReference>
<keyword evidence="2" id="KW-0677">Repeat</keyword>
<dbReference type="GO" id="GO:0030672">
    <property type="term" value="C:synaptic vesicle membrane"/>
    <property type="evidence" value="ECO:0007669"/>
    <property type="project" value="TreeGrafter"/>
</dbReference>
<feature type="compositionally biased region" description="Polar residues" evidence="7">
    <location>
        <begin position="220"/>
        <end position="233"/>
    </location>
</feature>
<evidence type="ECO:0000256" key="1">
    <source>
        <dbReference type="ARBA" id="ARBA00022723"/>
    </source>
</evidence>
<dbReference type="InterPro" id="IPR014770">
    <property type="entry name" value="Munc13_1"/>
</dbReference>
<dbReference type="GO" id="GO:0098831">
    <property type="term" value="C:presynaptic active zone cytoplasmic component"/>
    <property type="evidence" value="ECO:0007669"/>
    <property type="project" value="TreeGrafter"/>
</dbReference>
<keyword evidence="5" id="KW-0106">Calcium</keyword>
<dbReference type="GO" id="GO:0031594">
    <property type="term" value="C:neuromuscular junction"/>
    <property type="evidence" value="ECO:0007669"/>
    <property type="project" value="TreeGrafter"/>
</dbReference>
<evidence type="ECO:0000256" key="4">
    <source>
        <dbReference type="ARBA" id="ARBA00022833"/>
    </source>
</evidence>
<dbReference type="PROSITE" id="PS51258">
    <property type="entry name" value="MHD1"/>
    <property type="match status" value="1"/>
</dbReference>
<keyword evidence="9" id="KW-1185">Reference proteome</keyword>
<dbReference type="SMART" id="SM00109">
    <property type="entry name" value="C1"/>
    <property type="match status" value="1"/>
</dbReference>
<dbReference type="Proteomes" id="UP000075840">
    <property type="component" value="Unassembled WGS sequence"/>
</dbReference>
<evidence type="ECO:0000256" key="2">
    <source>
        <dbReference type="ARBA" id="ARBA00022737"/>
    </source>
</evidence>
<dbReference type="CDD" id="cd04027">
    <property type="entry name" value="C2B_Munc13"/>
    <property type="match status" value="1"/>
</dbReference>
<dbReference type="Gene3D" id="1.10.357.50">
    <property type="match status" value="1"/>
</dbReference>
<feature type="compositionally biased region" description="Gly residues" evidence="7">
    <location>
        <begin position="756"/>
        <end position="787"/>
    </location>
</feature>
<dbReference type="InterPro" id="IPR010439">
    <property type="entry name" value="MUN_dom"/>
</dbReference>
<feature type="coiled-coil region" evidence="6">
    <location>
        <begin position="1646"/>
        <end position="1673"/>
    </location>
</feature>
<reference evidence="8" key="1">
    <citation type="submission" date="2022-08" db="UniProtKB">
        <authorList>
            <consortium name="EnsemblMetazoa"/>
        </authorList>
    </citation>
    <scope>IDENTIFICATION</scope>
    <source>
        <strain evidence="8">Dongola</strain>
    </source>
</reference>
<dbReference type="InterPro" id="IPR035892">
    <property type="entry name" value="C2_domain_sf"/>
</dbReference>
<dbReference type="Pfam" id="PF00130">
    <property type="entry name" value="C1_1"/>
    <property type="match status" value="1"/>
</dbReference>